<comment type="similarity">
    <text evidence="2">Belongs to the adenylyl cyclase class-3 family.</text>
</comment>
<gene>
    <name evidence="9" type="ORF">KDW03_05490</name>
</gene>
<dbReference type="GO" id="GO:0004016">
    <property type="term" value="F:adenylate cyclase activity"/>
    <property type="evidence" value="ECO:0007669"/>
    <property type="project" value="UniProtKB-ARBA"/>
</dbReference>
<evidence type="ECO:0000313" key="10">
    <source>
        <dbReference type="Proteomes" id="UP001056539"/>
    </source>
</evidence>
<dbReference type="PROSITE" id="PS50125">
    <property type="entry name" value="GUANYLATE_CYCLASE_2"/>
    <property type="match status" value="1"/>
</dbReference>
<dbReference type="GO" id="GO:0006171">
    <property type="term" value="P:cAMP biosynthetic process"/>
    <property type="evidence" value="ECO:0007669"/>
    <property type="project" value="TreeGrafter"/>
</dbReference>
<dbReference type="RefSeq" id="WP_271436384.1">
    <property type="nucleotide sequence ID" value="NZ_CP073355.1"/>
</dbReference>
<dbReference type="InterPro" id="IPR050697">
    <property type="entry name" value="Adenylyl/Guanylyl_Cyclase_3/4"/>
</dbReference>
<organism evidence="9 10">
    <name type="scientific">Thermospira aquatica</name>
    <dbReference type="NCBI Taxonomy" id="2828656"/>
    <lineage>
        <taxon>Bacteria</taxon>
        <taxon>Pseudomonadati</taxon>
        <taxon>Spirochaetota</taxon>
        <taxon>Spirochaetia</taxon>
        <taxon>Brevinematales</taxon>
        <taxon>Thermospiraceae</taxon>
        <taxon>Thermospira</taxon>
    </lineage>
</organism>
<dbReference type="InterPro" id="IPR007890">
    <property type="entry name" value="CHASE2"/>
</dbReference>
<evidence type="ECO:0000256" key="1">
    <source>
        <dbReference type="ARBA" id="ARBA00004196"/>
    </source>
</evidence>
<protein>
    <submittedName>
        <fullName evidence="9">Adenylate/guanylate cyclase domain-containing protein</fullName>
    </submittedName>
</protein>
<dbReference type="FunFam" id="3.30.70.1230:FF:000016">
    <property type="entry name" value="Adenylate/guanylate cyclase domain-containing protein"/>
    <property type="match status" value="1"/>
</dbReference>
<evidence type="ECO:0000313" key="9">
    <source>
        <dbReference type="EMBL" id="URA11250.1"/>
    </source>
</evidence>
<feature type="transmembrane region" description="Helical" evidence="7">
    <location>
        <begin position="442"/>
        <end position="462"/>
    </location>
</feature>
<dbReference type="Pfam" id="PF00211">
    <property type="entry name" value="Guanylate_cyc"/>
    <property type="match status" value="1"/>
</dbReference>
<keyword evidence="4 7" id="KW-0812">Transmembrane</keyword>
<proteinExistence type="inferred from homology"/>
<dbReference type="PANTHER" id="PTHR43081:SF1">
    <property type="entry name" value="ADENYLATE CYCLASE, TERMINAL-DIFFERENTIATION SPECIFIC"/>
    <property type="match status" value="1"/>
</dbReference>
<dbReference type="SUPFAM" id="SSF55073">
    <property type="entry name" value="Nucleotide cyclase"/>
    <property type="match status" value="1"/>
</dbReference>
<dbReference type="KEGG" id="taqu:KDW03_05490"/>
<evidence type="ECO:0000256" key="4">
    <source>
        <dbReference type="ARBA" id="ARBA00022692"/>
    </source>
</evidence>
<dbReference type="CDD" id="cd07302">
    <property type="entry name" value="CHD"/>
    <property type="match status" value="1"/>
</dbReference>
<dbReference type="PANTHER" id="PTHR43081">
    <property type="entry name" value="ADENYLATE CYCLASE, TERMINAL-DIFFERENTIATION SPECIFIC-RELATED"/>
    <property type="match status" value="1"/>
</dbReference>
<dbReference type="EMBL" id="CP073355">
    <property type="protein sequence ID" value="URA11250.1"/>
    <property type="molecule type" value="Genomic_DNA"/>
</dbReference>
<evidence type="ECO:0000256" key="2">
    <source>
        <dbReference type="ARBA" id="ARBA00005381"/>
    </source>
</evidence>
<keyword evidence="3" id="KW-1003">Cell membrane</keyword>
<dbReference type="AlphaFoldDB" id="A0AAX3BG51"/>
<dbReference type="SMART" id="SM01080">
    <property type="entry name" value="CHASE2"/>
    <property type="match status" value="1"/>
</dbReference>
<keyword evidence="6 7" id="KW-0472">Membrane</keyword>
<accession>A0AAX3BG51</accession>
<dbReference type="Gene3D" id="3.30.70.1230">
    <property type="entry name" value="Nucleotide cyclase"/>
    <property type="match status" value="1"/>
</dbReference>
<feature type="transmembrane region" description="Helical" evidence="7">
    <location>
        <begin position="387"/>
        <end position="408"/>
    </location>
</feature>
<dbReference type="Proteomes" id="UP001056539">
    <property type="component" value="Chromosome"/>
</dbReference>
<keyword evidence="5 7" id="KW-1133">Transmembrane helix</keyword>
<dbReference type="GO" id="GO:0030313">
    <property type="term" value="C:cell envelope"/>
    <property type="evidence" value="ECO:0007669"/>
    <property type="project" value="UniProtKB-SubCell"/>
</dbReference>
<sequence>MKKSWLMETGILAGCVLLALFVTLTPMGHVLEMKLQDGLGTFSFKRDATNLFVYVNIDDATIDRVGVYPVPRLTIARAIEVLKEYGVSAVIIDSEFIDPAPLWVDGERYNQGEKNVEKVVVNQDTRFGEALALEGAPVYLACRGVSESDKPRTLWTEENAELQMVYERFFLEIHNTNGMADFFDEKRMEFPVFPLYVYAGGLGDTTSDESADGVLRQVALLRHFHGRYVPQLSFAYVLDALAVDKSAIYHENGFLVLPTGGKTHRIPVNRYGEMLVHWLGGWKTQPWTNMVSLTTLLEYREWQDYVQTLENDPDVSLSDRRKAREELNRYENLLKNLKDKVAVIGYTASATTDVGAIPGDPSAPRVMLQVHLMNTIMMENFLYFADWWWDGILVFVLLVLLVFFSQFARSALQEVAIIGTSWGILLGWMVISMMLWNRHVHALFFVVLWILVSVFYVVYKFVVFDKQKQFIKQAFSYYLSPVVIKQLLEDPSQLQLGGEQREITAFFSDVEGFTSISEKLSPTEVVSLLNEYLTAATDVLLKYGGTVDKFEGDAIVAFFGAPVTQQDHAYRCAMAALEIQLKLSLLAIEWVERGYPLIKTRIGMNSGPAVVGNMGSSQRMNYTMMGDTVNLASRLEGANKFYGTYTMMSESSYEMVKEHFVCRKLDLIRVKGKTQPIGVYELVERVGKVSAEKEDVLARFQEGFHLYEKKQWGEALRVFRYLWETYQDPPSATYLERCEEFIKNPPPDDWNGVYVLKSK</sequence>
<dbReference type="Pfam" id="PF05226">
    <property type="entry name" value="CHASE2"/>
    <property type="match status" value="1"/>
</dbReference>
<evidence type="ECO:0000256" key="3">
    <source>
        <dbReference type="ARBA" id="ARBA00022475"/>
    </source>
</evidence>
<feature type="domain" description="Guanylate cyclase" evidence="8">
    <location>
        <begin position="504"/>
        <end position="636"/>
    </location>
</feature>
<dbReference type="InterPro" id="IPR001054">
    <property type="entry name" value="A/G_cyclase"/>
</dbReference>
<evidence type="ECO:0000256" key="6">
    <source>
        <dbReference type="ARBA" id="ARBA00023136"/>
    </source>
</evidence>
<comment type="subcellular location">
    <subcellularLocation>
        <location evidence="1">Cell envelope</location>
    </subcellularLocation>
</comment>
<feature type="transmembrane region" description="Helical" evidence="7">
    <location>
        <begin position="415"/>
        <end position="436"/>
    </location>
</feature>
<evidence type="ECO:0000256" key="7">
    <source>
        <dbReference type="SAM" id="Phobius"/>
    </source>
</evidence>
<dbReference type="SMART" id="SM00044">
    <property type="entry name" value="CYCc"/>
    <property type="match status" value="1"/>
</dbReference>
<reference evidence="9" key="1">
    <citation type="submission" date="2021-04" db="EMBL/GenBank/DDBJ databases">
        <authorList>
            <person name="Postec A."/>
        </authorList>
    </citation>
    <scope>NUCLEOTIDE SEQUENCE</scope>
    <source>
        <strain evidence="9">F1F22</strain>
    </source>
</reference>
<dbReference type="GO" id="GO:0035556">
    <property type="term" value="P:intracellular signal transduction"/>
    <property type="evidence" value="ECO:0007669"/>
    <property type="project" value="InterPro"/>
</dbReference>
<dbReference type="InterPro" id="IPR029787">
    <property type="entry name" value="Nucleotide_cyclase"/>
</dbReference>
<evidence type="ECO:0000259" key="8">
    <source>
        <dbReference type="PROSITE" id="PS50125"/>
    </source>
</evidence>
<reference evidence="9" key="2">
    <citation type="submission" date="2022-06" db="EMBL/GenBank/DDBJ databases">
        <title>Thermospira aquatica gen. nov., sp. nov.</title>
        <authorList>
            <person name="Ben Ali Gam Z."/>
            <person name="Labat M."/>
        </authorList>
    </citation>
    <scope>NUCLEOTIDE SEQUENCE</scope>
    <source>
        <strain evidence="9">F1F22</strain>
    </source>
</reference>
<name>A0AAX3BG51_9SPIR</name>
<evidence type="ECO:0000256" key="5">
    <source>
        <dbReference type="ARBA" id="ARBA00022989"/>
    </source>
</evidence>
<keyword evidence="10" id="KW-1185">Reference proteome</keyword>